<feature type="transmembrane region" description="Helical" evidence="7">
    <location>
        <begin position="295"/>
        <end position="318"/>
    </location>
</feature>
<dbReference type="Proteomes" id="UP000663505">
    <property type="component" value="Chromosome"/>
</dbReference>
<evidence type="ECO:0000313" key="9">
    <source>
        <dbReference type="EMBL" id="QSO47196.1"/>
    </source>
</evidence>
<comment type="subcellular location">
    <subcellularLocation>
        <location evidence="1 7">Cell membrane</location>
        <topology evidence="1 7">Multi-pass membrane protein</topology>
    </subcellularLocation>
</comment>
<comment type="similarity">
    <text evidence="7">Belongs to the binding-protein-dependent transport system permease family.</text>
</comment>
<dbReference type="KEGG" id="afx:JZ786_22830"/>
<keyword evidence="2 7" id="KW-0813">Transport</keyword>
<reference evidence="9 10" key="1">
    <citation type="submission" date="2021-02" db="EMBL/GenBank/DDBJ databases">
        <title>Alicyclobacillus curvatus sp. nov. and Alicyclobacillus mengziensis sp. nov., two acidophilic bacteria isolated from acid mine drainage.</title>
        <authorList>
            <person name="Huang Y."/>
        </authorList>
    </citation>
    <scope>NUCLEOTIDE SEQUENCE [LARGE SCALE GENOMIC DNA]</scope>
    <source>
        <strain evidence="9 10">S30H14</strain>
    </source>
</reference>
<feature type="transmembrane region" description="Helical" evidence="7">
    <location>
        <begin position="92"/>
        <end position="115"/>
    </location>
</feature>
<gene>
    <name evidence="9" type="ORF">JZ786_22830</name>
</gene>
<dbReference type="GO" id="GO:0055085">
    <property type="term" value="P:transmembrane transport"/>
    <property type="evidence" value="ECO:0007669"/>
    <property type="project" value="InterPro"/>
</dbReference>
<dbReference type="Gene3D" id="1.10.3720.10">
    <property type="entry name" value="MetI-like"/>
    <property type="match status" value="1"/>
</dbReference>
<proteinExistence type="inferred from homology"/>
<evidence type="ECO:0000256" key="7">
    <source>
        <dbReference type="RuleBase" id="RU363032"/>
    </source>
</evidence>
<dbReference type="RefSeq" id="WP_206656554.1">
    <property type="nucleotide sequence ID" value="NZ_CP071182.1"/>
</dbReference>
<evidence type="ECO:0000259" key="8">
    <source>
        <dbReference type="PROSITE" id="PS50928"/>
    </source>
</evidence>
<evidence type="ECO:0000256" key="1">
    <source>
        <dbReference type="ARBA" id="ARBA00004651"/>
    </source>
</evidence>
<dbReference type="CDD" id="cd06261">
    <property type="entry name" value="TM_PBP2"/>
    <property type="match status" value="1"/>
</dbReference>
<dbReference type="AlphaFoldDB" id="A0A9X7VY54"/>
<keyword evidence="10" id="KW-1185">Reference proteome</keyword>
<keyword evidence="4 7" id="KW-0812">Transmembrane</keyword>
<evidence type="ECO:0000256" key="2">
    <source>
        <dbReference type="ARBA" id="ARBA00022448"/>
    </source>
</evidence>
<feature type="transmembrane region" description="Helical" evidence="7">
    <location>
        <begin position="235"/>
        <end position="257"/>
    </location>
</feature>
<sequence>MSQSPRQAESAINVGYHPGRRFRFKAEKTWAVVTLIPSIILLGVFVYYFIFWTGYVSFTKWNSFIQNMSLNGFRNYIAVFESYRFQSDLRNMVFFTVGFMLGCLVLGMFLAILLDQHIKAEGFFRSVFLYPMAISAAATGVIWNWLLNPTTGLNLIFHALGFKHVPKWYLSTKILPHLHVASINGGFPLAMVAVLIASIWQWSGFAMALYLAGLRAIPEEIKEAARIDGASAGRLFWSITLPQLRPITTTAVVMLMASSLKVFDLLYAMTGPGGNFVTDLPALNMFDTTFQGNQFAQGAAIATILLIMVLIFIIPYLVSTLRKEVSK</sequence>
<evidence type="ECO:0000256" key="4">
    <source>
        <dbReference type="ARBA" id="ARBA00022692"/>
    </source>
</evidence>
<dbReference type="PANTHER" id="PTHR30193">
    <property type="entry name" value="ABC TRANSPORTER PERMEASE PROTEIN"/>
    <property type="match status" value="1"/>
</dbReference>
<keyword evidence="6 7" id="KW-0472">Membrane</keyword>
<dbReference type="Pfam" id="PF00528">
    <property type="entry name" value="BPD_transp_1"/>
    <property type="match status" value="1"/>
</dbReference>
<dbReference type="InterPro" id="IPR051393">
    <property type="entry name" value="ABC_transporter_permease"/>
</dbReference>
<name>A0A9X7VY54_9BACL</name>
<evidence type="ECO:0000256" key="3">
    <source>
        <dbReference type="ARBA" id="ARBA00022475"/>
    </source>
</evidence>
<keyword evidence="3" id="KW-1003">Cell membrane</keyword>
<keyword evidence="5 7" id="KW-1133">Transmembrane helix</keyword>
<organism evidence="9 10">
    <name type="scientific">Alicyclobacillus mengziensis</name>
    <dbReference type="NCBI Taxonomy" id="2931921"/>
    <lineage>
        <taxon>Bacteria</taxon>
        <taxon>Bacillati</taxon>
        <taxon>Bacillota</taxon>
        <taxon>Bacilli</taxon>
        <taxon>Bacillales</taxon>
        <taxon>Alicyclobacillaceae</taxon>
        <taxon>Alicyclobacillus</taxon>
    </lineage>
</organism>
<dbReference type="InterPro" id="IPR035906">
    <property type="entry name" value="MetI-like_sf"/>
</dbReference>
<feature type="transmembrane region" description="Helical" evidence="7">
    <location>
        <begin position="189"/>
        <end position="214"/>
    </location>
</feature>
<dbReference type="GO" id="GO:0005886">
    <property type="term" value="C:plasma membrane"/>
    <property type="evidence" value="ECO:0007669"/>
    <property type="project" value="UniProtKB-SubCell"/>
</dbReference>
<dbReference type="PANTHER" id="PTHR30193:SF42">
    <property type="entry name" value="ABC TRANSPORTER PERMEASE PROTEIN"/>
    <property type="match status" value="1"/>
</dbReference>
<dbReference type="EMBL" id="CP071182">
    <property type="protein sequence ID" value="QSO47196.1"/>
    <property type="molecule type" value="Genomic_DNA"/>
</dbReference>
<feature type="transmembrane region" description="Helical" evidence="7">
    <location>
        <begin position="30"/>
        <end position="50"/>
    </location>
</feature>
<evidence type="ECO:0000313" key="10">
    <source>
        <dbReference type="Proteomes" id="UP000663505"/>
    </source>
</evidence>
<dbReference type="InterPro" id="IPR000515">
    <property type="entry name" value="MetI-like"/>
</dbReference>
<evidence type="ECO:0000256" key="5">
    <source>
        <dbReference type="ARBA" id="ARBA00022989"/>
    </source>
</evidence>
<evidence type="ECO:0000256" key="6">
    <source>
        <dbReference type="ARBA" id="ARBA00023136"/>
    </source>
</evidence>
<feature type="domain" description="ABC transmembrane type-1" evidence="8">
    <location>
        <begin position="89"/>
        <end position="318"/>
    </location>
</feature>
<accession>A0A9X7VY54</accession>
<protein>
    <submittedName>
        <fullName evidence="9">Sugar ABC transporter permease</fullName>
    </submittedName>
</protein>
<dbReference type="SUPFAM" id="SSF161098">
    <property type="entry name" value="MetI-like"/>
    <property type="match status" value="1"/>
</dbReference>
<dbReference type="PROSITE" id="PS50928">
    <property type="entry name" value="ABC_TM1"/>
    <property type="match status" value="1"/>
</dbReference>
<feature type="transmembrane region" description="Helical" evidence="7">
    <location>
        <begin position="127"/>
        <end position="146"/>
    </location>
</feature>